<dbReference type="PANTHER" id="PTHR11267:SF190">
    <property type="entry name" value="T-BOX TRANSCRIPTION FACTOR TBX20"/>
    <property type="match status" value="1"/>
</dbReference>
<dbReference type="PANTHER" id="PTHR11267">
    <property type="entry name" value="T-BOX PROTEIN-RELATED"/>
    <property type="match status" value="1"/>
</dbReference>
<dbReference type="InterPro" id="IPR008967">
    <property type="entry name" value="p53-like_TF_DNA-bd_sf"/>
</dbReference>
<organism evidence="7 8">
    <name type="scientific">Limulus polyphemus</name>
    <name type="common">Atlantic horseshoe crab</name>
    <dbReference type="NCBI Taxonomy" id="6850"/>
    <lineage>
        <taxon>Eukaryota</taxon>
        <taxon>Metazoa</taxon>
        <taxon>Ecdysozoa</taxon>
        <taxon>Arthropoda</taxon>
        <taxon>Chelicerata</taxon>
        <taxon>Merostomata</taxon>
        <taxon>Xiphosura</taxon>
        <taxon>Limulidae</taxon>
        <taxon>Limulus</taxon>
    </lineage>
</organism>
<evidence type="ECO:0000256" key="1">
    <source>
        <dbReference type="ARBA" id="ARBA00023015"/>
    </source>
</evidence>
<accession>A0ABM1BPN6</accession>
<evidence type="ECO:0000259" key="6">
    <source>
        <dbReference type="PROSITE" id="PS50252"/>
    </source>
</evidence>
<dbReference type="Gene3D" id="2.60.40.820">
    <property type="entry name" value="Transcription factor, T-box"/>
    <property type="match status" value="1"/>
</dbReference>
<evidence type="ECO:0000256" key="5">
    <source>
        <dbReference type="PROSITE-ProRule" id="PRU00201"/>
    </source>
</evidence>
<dbReference type="GeneID" id="106470257"/>
<dbReference type="InterPro" id="IPR036960">
    <property type="entry name" value="T-box_sf"/>
</dbReference>
<keyword evidence="3" id="KW-0804">Transcription</keyword>
<evidence type="ECO:0000256" key="2">
    <source>
        <dbReference type="ARBA" id="ARBA00023125"/>
    </source>
</evidence>
<dbReference type="PROSITE" id="PS50252">
    <property type="entry name" value="TBOX_3"/>
    <property type="match status" value="1"/>
</dbReference>
<sequence length="364" mass="41421">MKLSGVLGRMFPALRISFNGIDAQAKYAVLLDIVPVDNRRYRYSYRRSSWLVAGRANPSFLSRLYLHSDSPFTGDQLEKQVISFEKVKLTNNEKDNQGHIILNSMHKYQPRIHLVKLRSDLSNLLPITDLEAERSRTYIFSETVFIAVTAYQNQLVTKLKIDSNPFAKGFRDSSRLTDLERGSMETFLQDHIFHQAPFQSDKLRSSPVALSHRAALPRVPLSTELPFMLSYESFLKMSEMLLNMPEFSFLMTSHHQQPNCLADLYFGFPRVNLPLFSMISAPSLMTETVDAITDSAGPSVSTSGHLPAPPELLCSSYQRGPNTVPTITKGNVSHLSNQTNNSRYHLSSFIHKFKFHPYFKPRLL</sequence>
<keyword evidence="7" id="KW-1185">Reference proteome</keyword>
<reference evidence="8" key="1">
    <citation type="submission" date="2025-08" db="UniProtKB">
        <authorList>
            <consortium name="RefSeq"/>
        </authorList>
    </citation>
    <scope>IDENTIFICATION</scope>
    <source>
        <tissue evidence="8">Muscle</tissue>
    </source>
</reference>
<dbReference type="RefSeq" id="XP_013786256.2">
    <property type="nucleotide sequence ID" value="XM_013930802.2"/>
</dbReference>
<proteinExistence type="predicted"/>
<keyword evidence="1" id="KW-0805">Transcription regulation</keyword>
<evidence type="ECO:0000256" key="4">
    <source>
        <dbReference type="ARBA" id="ARBA00023242"/>
    </source>
</evidence>
<keyword evidence="4 5" id="KW-0539">Nucleus</keyword>
<evidence type="ECO:0000313" key="8">
    <source>
        <dbReference type="RefSeq" id="XP_013786256.2"/>
    </source>
</evidence>
<dbReference type="Pfam" id="PF00907">
    <property type="entry name" value="T-box"/>
    <property type="match status" value="1"/>
</dbReference>
<evidence type="ECO:0000313" key="7">
    <source>
        <dbReference type="Proteomes" id="UP000694941"/>
    </source>
</evidence>
<evidence type="ECO:0000256" key="3">
    <source>
        <dbReference type="ARBA" id="ARBA00023163"/>
    </source>
</evidence>
<comment type="subcellular location">
    <subcellularLocation>
        <location evidence="5">Nucleus</location>
    </subcellularLocation>
</comment>
<name>A0ABM1BPN6_LIMPO</name>
<keyword evidence="2 5" id="KW-0238">DNA-binding</keyword>
<dbReference type="PRINTS" id="PR00937">
    <property type="entry name" value="TBOX"/>
</dbReference>
<dbReference type="SMART" id="SM00425">
    <property type="entry name" value="TBOX"/>
    <property type="match status" value="1"/>
</dbReference>
<comment type="caution">
    <text evidence="5">Lacks conserved residue(s) required for the propagation of feature annotation.</text>
</comment>
<dbReference type="SUPFAM" id="SSF49417">
    <property type="entry name" value="p53-like transcription factors"/>
    <property type="match status" value="1"/>
</dbReference>
<dbReference type="InterPro" id="IPR001699">
    <property type="entry name" value="TF_T-box"/>
</dbReference>
<protein>
    <submittedName>
        <fullName evidence="8">T-box transcription factor TBX20-like</fullName>
    </submittedName>
</protein>
<feature type="domain" description="T-box" evidence="6">
    <location>
        <begin position="1"/>
        <end position="172"/>
    </location>
</feature>
<dbReference type="Proteomes" id="UP000694941">
    <property type="component" value="Unplaced"/>
</dbReference>
<gene>
    <name evidence="8" type="primary">LOC106470257</name>
</gene>
<dbReference type="InterPro" id="IPR046360">
    <property type="entry name" value="T-box_DNA-bd"/>
</dbReference>